<evidence type="ECO:0000313" key="1">
    <source>
        <dbReference type="EMBL" id="VDK39081.1"/>
    </source>
</evidence>
<sequence length="796" mass="87132">MVGEIEGFVQFRSPIFTIGASNNILVKVTTSLNCLCTEPIYNVIITYKSQESESSRGHREAFIALLDGWMHQRVRFHGLNRATLFSGQVTLFWHDSKFVPCAAPIFKKECTGGRSDQFRACSFQHTCMPELAVQSAAMHEEPSLTRTLSLLHYHLAPGYVSLVCGFLEVAIYSPGFSHLGGVKVVLLPPFLLSPFILMLPRQPKSSSYEMDGDCQEKVPLWTESAFSALFGNGGRRKPSSATHFADNFIRLHEHAPSPYLDHLLLTTDDLGDVGYAFQSAGGPVNLSGRTLRFLEPRATPQEIILIGRLGMNEATGVLMIGPIFGSKQSATVPLLLLSPTPSDLGTQSLLNEVVLIRRPRLVVAVTSDETSTVCAFGQCLTNLPRLCVICDAALKGLSVDTVGGSNPPPLSSAEMAEEPILLRYVSSPTNPPTSFNIRYESAGDGARNSDGPSSSSLHRLELRSSAALWAFARGLFNTGYRIHLSCVSDGGGGPQVVSEPRNAPWSSDCYHLVGLYHWRILSVREIQDLLKSDITCNRQRQQRWISIQGYVLRHKLSAPSSGDRFKIRLWLIDRYFLDPSASSPLRIDFIAPKSTDTRAITDLSRLPCLTHVCLFKGSDVLLPISCSAATSTKPEIVIAFIRLDSTLCLLCSGMLTTQLGILNLSVNIQLNILISDGSATGVASFNCDHPSRTLERPGAAATSSLHWLVALLGLEESLTRQVVTHLATVSEDAEDAVRVGLDAWFDSPGFLRPILLTLEKDITSGEKAYWRLNTVSVGREVRLAIAPLQKLRVVCQ</sequence>
<dbReference type="WBParaSite" id="TASK_0000783301-mRNA-1">
    <property type="protein sequence ID" value="TASK_0000783301-mRNA-1"/>
    <property type="gene ID" value="TASK_0000783301"/>
</dbReference>
<gene>
    <name evidence="1" type="ORF">TASK_LOCUS7834</name>
</gene>
<dbReference type="Proteomes" id="UP000282613">
    <property type="component" value="Unassembled WGS sequence"/>
</dbReference>
<keyword evidence="2" id="KW-1185">Reference proteome</keyword>
<accession>A0A158R9U5</accession>
<evidence type="ECO:0000313" key="3">
    <source>
        <dbReference type="WBParaSite" id="TASK_0000783301-mRNA-1"/>
    </source>
</evidence>
<dbReference type="EMBL" id="UYRS01018680">
    <property type="protein sequence ID" value="VDK39081.1"/>
    <property type="molecule type" value="Genomic_DNA"/>
</dbReference>
<dbReference type="STRING" id="60517.A0A158R9U5"/>
<evidence type="ECO:0000313" key="2">
    <source>
        <dbReference type="Proteomes" id="UP000282613"/>
    </source>
</evidence>
<dbReference type="AlphaFoldDB" id="A0A158R9U5"/>
<reference evidence="3" key="1">
    <citation type="submission" date="2016-04" db="UniProtKB">
        <authorList>
            <consortium name="WormBaseParasite"/>
        </authorList>
    </citation>
    <scope>IDENTIFICATION</scope>
</reference>
<protein>
    <submittedName>
        <fullName evidence="3">Anaphase-promoting complex subunit 1</fullName>
    </submittedName>
</protein>
<name>A0A158R9U5_TAEAS</name>
<reference evidence="1 2" key="2">
    <citation type="submission" date="2018-11" db="EMBL/GenBank/DDBJ databases">
        <authorList>
            <consortium name="Pathogen Informatics"/>
        </authorList>
    </citation>
    <scope>NUCLEOTIDE SEQUENCE [LARGE SCALE GENOMIC DNA]</scope>
</reference>
<organism evidence="3">
    <name type="scientific">Taenia asiatica</name>
    <name type="common">Asian tapeworm</name>
    <dbReference type="NCBI Taxonomy" id="60517"/>
    <lineage>
        <taxon>Eukaryota</taxon>
        <taxon>Metazoa</taxon>
        <taxon>Spiralia</taxon>
        <taxon>Lophotrochozoa</taxon>
        <taxon>Platyhelminthes</taxon>
        <taxon>Cestoda</taxon>
        <taxon>Eucestoda</taxon>
        <taxon>Cyclophyllidea</taxon>
        <taxon>Taeniidae</taxon>
        <taxon>Taenia</taxon>
    </lineage>
</organism>
<dbReference type="OrthoDB" id="6248839at2759"/>
<proteinExistence type="predicted"/>